<feature type="compositionally biased region" description="Basic and acidic residues" evidence="1">
    <location>
        <begin position="75"/>
        <end position="84"/>
    </location>
</feature>
<evidence type="ECO:0000256" key="1">
    <source>
        <dbReference type="SAM" id="MobiDB-lite"/>
    </source>
</evidence>
<feature type="compositionally biased region" description="Polar residues" evidence="1">
    <location>
        <begin position="185"/>
        <end position="194"/>
    </location>
</feature>
<evidence type="ECO:0000259" key="2">
    <source>
        <dbReference type="Pfam" id="PF13846"/>
    </source>
</evidence>
<keyword evidence="5" id="KW-1185">Reference proteome</keyword>
<organism evidence="4 5">
    <name type="scientific">Pleurodeles waltl</name>
    <name type="common">Iberian ribbed newt</name>
    <dbReference type="NCBI Taxonomy" id="8319"/>
    <lineage>
        <taxon>Eukaryota</taxon>
        <taxon>Metazoa</taxon>
        <taxon>Chordata</taxon>
        <taxon>Craniata</taxon>
        <taxon>Vertebrata</taxon>
        <taxon>Euteleostomi</taxon>
        <taxon>Amphibia</taxon>
        <taxon>Batrachia</taxon>
        <taxon>Caudata</taxon>
        <taxon>Salamandroidea</taxon>
        <taxon>Salamandridae</taxon>
        <taxon>Pleurodelinae</taxon>
        <taxon>Pleurodeles</taxon>
    </lineage>
</organism>
<dbReference type="GO" id="GO:0005634">
    <property type="term" value="C:nucleus"/>
    <property type="evidence" value="ECO:0007669"/>
    <property type="project" value="TreeGrafter"/>
</dbReference>
<protein>
    <recommendedName>
        <fullName evidence="6">Coiled-coil domain-containing protein 82</fullName>
    </recommendedName>
</protein>
<accession>A0AAV7NF99</accession>
<feature type="region of interest" description="Disordered" evidence="1">
    <location>
        <begin position="182"/>
        <end position="216"/>
    </location>
</feature>
<feature type="compositionally biased region" description="Acidic residues" evidence="1">
    <location>
        <begin position="128"/>
        <end position="138"/>
    </location>
</feature>
<dbReference type="EMBL" id="JANPWB010000012">
    <property type="protein sequence ID" value="KAJ1113374.1"/>
    <property type="molecule type" value="Genomic_DNA"/>
</dbReference>
<feature type="domain" description="Coiled-coil" evidence="2">
    <location>
        <begin position="48"/>
        <end position="139"/>
    </location>
</feature>
<dbReference type="Pfam" id="PF13846">
    <property type="entry name" value="DUF4196"/>
    <property type="match status" value="1"/>
</dbReference>
<dbReference type="AlphaFoldDB" id="A0AAV7NF99"/>
<proteinExistence type="predicted"/>
<dbReference type="InterPro" id="IPR025244">
    <property type="entry name" value="CCDC82"/>
</dbReference>
<dbReference type="InterPro" id="IPR025451">
    <property type="entry name" value="DUF4211"/>
</dbReference>
<evidence type="ECO:0000313" key="5">
    <source>
        <dbReference type="Proteomes" id="UP001066276"/>
    </source>
</evidence>
<dbReference type="PANTHER" id="PTHR14689:SF0">
    <property type="entry name" value="COILED-COIL DOMAIN-CONTAINING PROTEIN 82"/>
    <property type="match status" value="1"/>
</dbReference>
<comment type="caution">
    <text evidence="4">The sequence shown here is derived from an EMBL/GenBank/DDBJ whole genome shotgun (WGS) entry which is preliminary data.</text>
</comment>
<evidence type="ECO:0008006" key="6">
    <source>
        <dbReference type="Google" id="ProtNLM"/>
    </source>
</evidence>
<dbReference type="PANTHER" id="PTHR14689">
    <property type="entry name" value="PHORBOL-ESTER_DAG-TYPE DOMAIN-CONTAINING PROTEIN"/>
    <property type="match status" value="1"/>
</dbReference>
<feature type="region of interest" description="Disordered" evidence="1">
    <location>
        <begin position="103"/>
        <end position="140"/>
    </location>
</feature>
<name>A0AAV7NF99_PLEWA</name>
<gene>
    <name evidence="4" type="ORF">NDU88_001620</name>
</gene>
<evidence type="ECO:0000313" key="4">
    <source>
        <dbReference type="EMBL" id="KAJ1113374.1"/>
    </source>
</evidence>
<evidence type="ECO:0000259" key="3">
    <source>
        <dbReference type="Pfam" id="PF13926"/>
    </source>
</evidence>
<dbReference type="Pfam" id="PF13926">
    <property type="entry name" value="DUF4211"/>
    <property type="match status" value="1"/>
</dbReference>
<feature type="region of interest" description="Disordered" evidence="1">
    <location>
        <begin position="40"/>
        <end position="87"/>
    </location>
</feature>
<feature type="domain" description="DUF4211" evidence="3">
    <location>
        <begin position="218"/>
        <end position="368"/>
    </location>
</feature>
<sequence length="460" mass="53554">MSTQTVSRTYKTRRTSIEKPTLKSRVDWKRTKRDISQVLASEEEGFSSSEDQWQDHGHGIVNVDGSSTDYEEEQEPRKVFLQKEDAEDDYIPRAKRKRVASILYDQDSSSDEEEPVRKVFSKRRCIMDDESTDGDSDENCSLILSDSSVIQQREEGLAKVKENANARRQKRQAKLKELSEKLHNTLKSNRSGNVENEEDSTSKETSEHEDDDRGSLSSFIVEDEEEENSEDENETQSQAFHSLLLQHNIPVVSDHFVHFQRIVKAFLINAVDDTFLASLFGGTRQKRYAKEMIASLNHLDERIIAPRLENLKSRSRWKDQYKERVESYPFIQITNCRSTETVCQACGLTRYVSFEVLLSGELYNNKTLETDDFMQNDRQLLKVGTVCAERTRVYHQLKHFKYKLQRQCITLAKCAHNDDLSVKETVDMLFTKLKPSWLPTEYDILEKYLNEADYFQEEMI</sequence>
<dbReference type="Proteomes" id="UP001066276">
    <property type="component" value="Chromosome 8"/>
</dbReference>
<feature type="compositionally biased region" description="Basic and acidic residues" evidence="1">
    <location>
        <begin position="200"/>
        <end position="214"/>
    </location>
</feature>
<reference evidence="4" key="1">
    <citation type="journal article" date="2022" name="bioRxiv">
        <title>Sequencing and chromosome-scale assembly of the giantPleurodeles waltlgenome.</title>
        <authorList>
            <person name="Brown T."/>
            <person name="Elewa A."/>
            <person name="Iarovenko S."/>
            <person name="Subramanian E."/>
            <person name="Araus A.J."/>
            <person name="Petzold A."/>
            <person name="Susuki M."/>
            <person name="Suzuki K.-i.T."/>
            <person name="Hayashi T."/>
            <person name="Toyoda A."/>
            <person name="Oliveira C."/>
            <person name="Osipova E."/>
            <person name="Leigh N.D."/>
            <person name="Simon A."/>
            <person name="Yun M.H."/>
        </authorList>
    </citation>
    <scope>NUCLEOTIDE SEQUENCE</scope>
    <source>
        <strain evidence="4">20211129_DDA</strain>
        <tissue evidence="4">Liver</tissue>
    </source>
</reference>